<proteinExistence type="predicted"/>
<organism evidence="2 3">
    <name type="scientific">Thermus filiformis</name>
    <dbReference type="NCBI Taxonomy" id="276"/>
    <lineage>
        <taxon>Bacteria</taxon>
        <taxon>Thermotogati</taxon>
        <taxon>Deinococcota</taxon>
        <taxon>Deinococci</taxon>
        <taxon>Thermales</taxon>
        <taxon>Thermaceae</taxon>
        <taxon>Thermus</taxon>
    </lineage>
</organism>
<name>A0A0A2WS13_THEFI</name>
<keyword evidence="1" id="KW-1133">Transmembrane helix</keyword>
<keyword evidence="3" id="KW-1185">Reference proteome</keyword>
<dbReference type="Proteomes" id="UP000030364">
    <property type="component" value="Unassembled WGS sequence"/>
</dbReference>
<keyword evidence="1" id="KW-0472">Membrane</keyword>
<dbReference type="OrthoDB" id="33080at2"/>
<dbReference type="AlphaFoldDB" id="A0A0A2WS13"/>
<feature type="transmembrane region" description="Helical" evidence="1">
    <location>
        <begin position="111"/>
        <end position="137"/>
    </location>
</feature>
<keyword evidence="1" id="KW-0812">Transmembrane</keyword>
<evidence type="ECO:0000313" key="2">
    <source>
        <dbReference type="EMBL" id="KGQ22588.1"/>
    </source>
</evidence>
<accession>A0A0A2WS13</accession>
<comment type="caution">
    <text evidence="2">The sequence shown here is derived from an EMBL/GenBank/DDBJ whole genome shotgun (WGS) entry which is preliminary data.</text>
</comment>
<dbReference type="RefSeq" id="WP_038062043.1">
    <property type="nucleotide sequence ID" value="NZ_JPSL02000038.1"/>
</dbReference>
<evidence type="ECO:0000313" key="3">
    <source>
        <dbReference type="Proteomes" id="UP000030364"/>
    </source>
</evidence>
<feature type="transmembrane region" description="Helical" evidence="1">
    <location>
        <begin position="47"/>
        <end position="73"/>
    </location>
</feature>
<sequence>MRLAAFFLILPFFLQLLGFGETPLGGGLCGELFRGKDLPLALQPPGFWLGLLFMLLLAFQMGLGGLFLLLPLLEVRPSPFFLRLGRGVAFTLVLLFLLSRTLGLPLPSPQGLVLAVAPLDPLSLLIVASSALGGVLLRE</sequence>
<feature type="transmembrane region" description="Helical" evidence="1">
    <location>
        <begin position="80"/>
        <end position="99"/>
    </location>
</feature>
<dbReference type="STRING" id="276.THFILI_04120"/>
<reference evidence="2 3" key="1">
    <citation type="journal article" date="2015" name="Genome Announc.">
        <title>Draft Genome Sequence of the Thermophile Thermus filiformis ATCC 43280, Producer of Carotenoid-(Di)glucoside-Branched Fatty Acid (Di)esters and Source of Hyperthermostable Enzymes of Biotechnological Interest.</title>
        <authorList>
            <person name="Mandelli F."/>
            <person name="Oliveira Ramires B."/>
            <person name="Couger M.B."/>
            <person name="Paixao D.A."/>
            <person name="Camilo C.M."/>
            <person name="Polikarpov I."/>
            <person name="Prade R."/>
            <person name="Riano-Pachon D.M."/>
            <person name="Squina F.M."/>
        </authorList>
    </citation>
    <scope>NUCLEOTIDE SEQUENCE [LARGE SCALE GENOMIC DNA]</scope>
    <source>
        <strain evidence="2 3">ATCC 43280</strain>
    </source>
</reference>
<evidence type="ECO:0000256" key="1">
    <source>
        <dbReference type="SAM" id="Phobius"/>
    </source>
</evidence>
<protein>
    <submittedName>
        <fullName evidence="2">Uncharacterized protein</fullName>
    </submittedName>
</protein>
<dbReference type="EMBL" id="JPSL02000038">
    <property type="protein sequence ID" value="KGQ22588.1"/>
    <property type="molecule type" value="Genomic_DNA"/>
</dbReference>
<gene>
    <name evidence="2" type="ORF">THFILI_04120</name>
</gene>
<dbReference type="PATRIC" id="fig|276.5.peg.593"/>